<evidence type="ECO:0000313" key="1">
    <source>
        <dbReference type="EMBL" id="KAI3916990.1"/>
    </source>
</evidence>
<reference evidence="1" key="1">
    <citation type="submission" date="2022-04" db="EMBL/GenBank/DDBJ databases">
        <title>A functionally conserved STORR gene fusion in Papaver species that diverged 16.8 million years ago.</title>
        <authorList>
            <person name="Catania T."/>
        </authorList>
    </citation>
    <scope>NUCLEOTIDE SEQUENCE</scope>
    <source>
        <strain evidence="1">S-188037</strain>
    </source>
</reference>
<dbReference type="AlphaFoldDB" id="A0AAD4SPG6"/>
<feature type="non-terminal residue" evidence="1">
    <location>
        <position position="77"/>
    </location>
</feature>
<comment type="caution">
    <text evidence="1">The sequence shown here is derived from an EMBL/GenBank/DDBJ whole genome shotgun (WGS) entry which is preliminary data.</text>
</comment>
<evidence type="ECO:0000313" key="2">
    <source>
        <dbReference type="Proteomes" id="UP001202328"/>
    </source>
</evidence>
<accession>A0AAD4SPG6</accession>
<dbReference type="EMBL" id="JAJJMB010009038">
    <property type="protein sequence ID" value="KAI3916990.1"/>
    <property type="molecule type" value="Genomic_DNA"/>
</dbReference>
<name>A0AAD4SPG6_9MAGN</name>
<protein>
    <submittedName>
        <fullName evidence="1">Uncharacterized protein</fullName>
    </submittedName>
</protein>
<proteinExistence type="predicted"/>
<sequence length="77" mass="8650">MSAAMELCIYAFLLHTGTDPVMFKTLKQKMVSSLAISAGVNPLWCSQLMAEFPSQFSFEEERMFINPSTVLYATYGK</sequence>
<organism evidence="1 2">
    <name type="scientific">Papaver atlanticum</name>
    <dbReference type="NCBI Taxonomy" id="357466"/>
    <lineage>
        <taxon>Eukaryota</taxon>
        <taxon>Viridiplantae</taxon>
        <taxon>Streptophyta</taxon>
        <taxon>Embryophyta</taxon>
        <taxon>Tracheophyta</taxon>
        <taxon>Spermatophyta</taxon>
        <taxon>Magnoliopsida</taxon>
        <taxon>Ranunculales</taxon>
        <taxon>Papaveraceae</taxon>
        <taxon>Papaveroideae</taxon>
        <taxon>Papaver</taxon>
    </lineage>
</organism>
<gene>
    <name evidence="1" type="ORF">MKW98_016724</name>
</gene>
<dbReference type="Proteomes" id="UP001202328">
    <property type="component" value="Unassembled WGS sequence"/>
</dbReference>
<keyword evidence="2" id="KW-1185">Reference proteome</keyword>